<feature type="compositionally biased region" description="Polar residues" evidence="1">
    <location>
        <begin position="49"/>
        <end position="63"/>
    </location>
</feature>
<feature type="compositionally biased region" description="Low complexity" evidence="1">
    <location>
        <begin position="300"/>
        <end position="316"/>
    </location>
</feature>
<dbReference type="AlphaFoldDB" id="A0A9P3GR90"/>
<keyword evidence="3" id="KW-1185">Reference proteome</keyword>
<protein>
    <submittedName>
        <fullName evidence="2">Uncharacterized protein</fullName>
    </submittedName>
</protein>
<feature type="region of interest" description="Disordered" evidence="1">
    <location>
        <begin position="298"/>
        <end position="320"/>
    </location>
</feature>
<name>A0A9P3GR90_9APHY</name>
<proteinExistence type="predicted"/>
<evidence type="ECO:0000313" key="3">
    <source>
        <dbReference type="Proteomes" id="UP000703269"/>
    </source>
</evidence>
<feature type="compositionally biased region" description="Basic and acidic residues" evidence="1">
    <location>
        <begin position="15"/>
        <end position="29"/>
    </location>
</feature>
<evidence type="ECO:0000313" key="2">
    <source>
        <dbReference type="EMBL" id="GJF00043.1"/>
    </source>
</evidence>
<dbReference type="Proteomes" id="UP000703269">
    <property type="component" value="Unassembled WGS sequence"/>
</dbReference>
<evidence type="ECO:0000256" key="1">
    <source>
        <dbReference type="SAM" id="MobiDB-lite"/>
    </source>
</evidence>
<accession>A0A9P3GR90</accession>
<sequence length="375" mass="41468">MVDPTTDKKRKRYETRHAAEESSAPEHADNQSSTASDEDARPTTRARNENSSTSLSPAASQDAQLEPSDAFEQVTVDTVDTDPVRDDDTARAVQMRLADTKIDVETFPLSVDDAVLTRLNTLNSASNPSNGEYTMSTLPIPCAKYGILAMPGPDDPSRYLHVGKTKALLHFIGEISALKLGTLEDVPDRVFVGIRPVVMRDFFTAAMLVTNMSNPPRSDFADRATIFAGKFTNKTSFSRDKANTNKAKRQNTPFTQLYNWSDASLARPVRAEASDFKRGDIVMVDAYLYRWKLKDKPGEASTTNTAASTSSPSSSALTGDDPVARFAAQQLWIRWRADYELVKLTLLHSATPENITSMSVLRRRETDDSVSHTEY</sequence>
<comment type="caution">
    <text evidence="2">The sequence shown here is derived from an EMBL/GenBank/DDBJ whole genome shotgun (WGS) entry which is preliminary data.</text>
</comment>
<organism evidence="2 3">
    <name type="scientific">Phanerochaete sordida</name>
    <dbReference type="NCBI Taxonomy" id="48140"/>
    <lineage>
        <taxon>Eukaryota</taxon>
        <taxon>Fungi</taxon>
        <taxon>Dikarya</taxon>
        <taxon>Basidiomycota</taxon>
        <taxon>Agaricomycotina</taxon>
        <taxon>Agaricomycetes</taxon>
        <taxon>Polyporales</taxon>
        <taxon>Phanerochaetaceae</taxon>
        <taxon>Phanerochaete</taxon>
    </lineage>
</organism>
<dbReference type="EMBL" id="BPQB01000131">
    <property type="protein sequence ID" value="GJF00043.1"/>
    <property type="molecule type" value="Genomic_DNA"/>
</dbReference>
<feature type="region of interest" description="Disordered" evidence="1">
    <location>
        <begin position="1"/>
        <end position="84"/>
    </location>
</feature>
<gene>
    <name evidence="2" type="ORF">PsYK624_163200</name>
</gene>
<feature type="compositionally biased region" description="Basic and acidic residues" evidence="1">
    <location>
        <begin position="38"/>
        <end position="48"/>
    </location>
</feature>
<reference evidence="2 3" key="1">
    <citation type="submission" date="2021-08" db="EMBL/GenBank/DDBJ databases">
        <title>Draft Genome Sequence of Phanerochaete sordida strain YK-624.</title>
        <authorList>
            <person name="Mori T."/>
            <person name="Dohra H."/>
            <person name="Suzuki T."/>
            <person name="Kawagishi H."/>
            <person name="Hirai H."/>
        </authorList>
    </citation>
    <scope>NUCLEOTIDE SEQUENCE [LARGE SCALE GENOMIC DNA]</scope>
    <source>
        <strain evidence="2 3">YK-624</strain>
    </source>
</reference>